<evidence type="ECO:0000313" key="4">
    <source>
        <dbReference type="Proteomes" id="UP000655994"/>
    </source>
</evidence>
<sequence length="246" mass="27154">MDYKFWALFFSVLLLASCGSGESSTPPPPSDKQSVNLSFDFSESSQEFEISVADYAVEHERNDEIVSTLSQLPEPYEYRKGVEFSWYNYSSDMKGYIKKNISDLKPDTTYNVDFQVNVLTVESEQCIGGGGSPGSSVNVKASLLPQEPTRFVSYESAPEGIYRVDIDDGQSGGDDVALLGHIGLPISCETSKESPVWEVKPLVNDESFVMTTGESGEAWVYVSIDSGFEGETTVYITDVEMEILEQ</sequence>
<name>A0A8I1GCM6_9GAMM</name>
<evidence type="ECO:0000313" key="3">
    <source>
        <dbReference type="Proteomes" id="UP000621390"/>
    </source>
</evidence>
<dbReference type="Proteomes" id="UP000655994">
    <property type="component" value="Unassembled WGS sequence"/>
</dbReference>
<comment type="caution">
    <text evidence="2">The sequence shown here is derived from an EMBL/GenBank/DDBJ whole genome shotgun (WGS) entry which is preliminary data.</text>
</comment>
<evidence type="ECO:0008006" key="5">
    <source>
        <dbReference type="Google" id="ProtNLM"/>
    </source>
</evidence>
<protein>
    <recommendedName>
        <fullName evidence="5">Lipoprotein</fullName>
    </recommendedName>
</protein>
<dbReference type="Proteomes" id="UP000621390">
    <property type="component" value="Unassembled WGS sequence"/>
</dbReference>
<accession>A0A8I1GCM6</accession>
<dbReference type="EMBL" id="JAEMOP010000009">
    <property type="protein sequence ID" value="MBJ7316227.1"/>
    <property type="molecule type" value="Genomic_DNA"/>
</dbReference>
<evidence type="ECO:0000313" key="1">
    <source>
        <dbReference type="EMBL" id="MBJ7266088.1"/>
    </source>
</evidence>
<organism evidence="2 3">
    <name type="scientific">Idiomarina abyssalis</name>
    <dbReference type="NCBI Taxonomy" id="86102"/>
    <lineage>
        <taxon>Bacteria</taxon>
        <taxon>Pseudomonadati</taxon>
        <taxon>Pseudomonadota</taxon>
        <taxon>Gammaproteobacteria</taxon>
        <taxon>Alteromonadales</taxon>
        <taxon>Idiomarinaceae</taxon>
        <taxon>Idiomarina</taxon>
    </lineage>
</organism>
<dbReference type="PROSITE" id="PS51257">
    <property type="entry name" value="PROKAR_LIPOPROTEIN"/>
    <property type="match status" value="1"/>
</dbReference>
<keyword evidence="4" id="KW-1185">Reference proteome</keyword>
<dbReference type="EMBL" id="JAEMOS010000011">
    <property type="protein sequence ID" value="MBJ7266088.1"/>
    <property type="molecule type" value="Genomic_DNA"/>
</dbReference>
<dbReference type="AlphaFoldDB" id="A0A8I1GCM6"/>
<evidence type="ECO:0000313" key="2">
    <source>
        <dbReference type="EMBL" id="MBJ7316227.1"/>
    </source>
</evidence>
<gene>
    <name evidence="1" type="ORF">JHC10_03920</name>
    <name evidence="2" type="ORF">JHC11_09570</name>
</gene>
<proteinExistence type="predicted"/>
<reference evidence="2 4" key="1">
    <citation type="submission" date="2020-09" db="EMBL/GenBank/DDBJ databases">
        <title>Draft Genomes of Bacterial Isolates from North Pond Shallow Sediments.</title>
        <authorList>
            <person name="Kiel Reese B."/>
            <person name="Mullis M."/>
            <person name="Weisend R.E."/>
        </authorList>
    </citation>
    <scope>NUCLEOTIDE SEQUENCE</scope>
    <source>
        <strain evidence="2">KJE-2</strain>
        <strain evidence="1 4">KJE-3</strain>
    </source>
</reference>
<dbReference type="RefSeq" id="WP_199493902.1">
    <property type="nucleotide sequence ID" value="NZ_JAEMOO010000005.1"/>
</dbReference>